<name>A0A7D9EDW3_PARCT</name>
<feature type="compositionally biased region" description="Polar residues" evidence="1">
    <location>
        <begin position="47"/>
        <end position="59"/>
    </location>
</feature>
<evidence type="ECO:0000313" key="2">
    <source>
        <dbReference type="EMBL" id="CAB4008108.1"/>
    </source>
</evidence>
<dbReference type="AlphaFoldDB" id="A0A7D9EDW3"/>
<feature type="non-terminal residue" evidence="2">
    <location>
        <position position="80"/>
    </location>
</feature>
<dbReference type="Proteomes" id="UP001152795">
    <property type="component" value="Unassembled WGS sequence"/>
</dbReference>
<accession>A0A7D9EDW3</accession>
<sequence length="80" mass="8958">MDQMEVNGNGDAFNFDAEADDPFAIPPPLNDLILEEDPADIAGQEINLQDNVDGDQTQDSAEKKKKKRAFKPRVNLNEER</sequence>
<dbReference type="OrthoDB" id="437078at2759"/>
<organism evidence="2 3">
    <name type="scientific">Paramuricea clavata</name>
    <name type="common">Red gorgonian</name>
    <name type="synonym">Violescent sea-whip</name>
    <dbReference type="NCBI Taxonomy" id="317549"/>
    <lineage>
        <taxon>Eukaryota</taxon>
        <taxon>Metazoa</taxon>
        <taxon>Cnidaria</taxon>
        <taxon>Anthozoa</taxon>
        <taxon>Octocorallia</taxon>
        <taxon>Malacalcyonacea</taxon>
        <taxon>Plexauridae</taxon>
        <taxon>Paramuricea</taxon>
    </lineage>
</organism>
<evidence type="ECO:0000256" key="1">
    <source>
        <dbReference type="SAM" id="MobiDB-lite"/>
    </source>
</evidence>
<comment type="caution">
    <text evidence="2">The sequence shown here is derived from an EMBL/GenBank/DDBJ whole genome shotgun (WGS) entry which is preliminary data.</text>
</comment>
<reference evidence="2" key="1">
    <citation type="submission" date="2020-04" db="EMBL/GenBank/DDBJ databases">
        <authorList>
            <person name="Alioto T."/>
            <person name="Alioto T."/>
            <person name="Gomez Garrido J."/>
        </authorList>
    </citation>
    <scope>NUCLEOTIDE SEQUENCE</scope>
    <source>
        <strain evidence="2">A484AB</strain>
    </source>
</reference>
<proteinExistence type="predicted"/>
<protein>
    <submittedName>
        <fullName evidence="2">Uncharacterized protein</fullName>
    </submittedName>
</protein>
<evidence type="ECO:0000313" key="3">
    <source>
        <dbReference type="Proteomes" id="UP001152795"/>
    </source>
</evidence>
<dbReference type="EMBL" id="CACRXK020006024">
    <property type="protein sequence ID" value="CAB4008108.1"/>
    <property type="molecule type" value="Genomic_DNA"/>
</dbReference>
<gene>
    <name evidence="2" type="ORF">PACLA_8A050994</name>
</gene>
<keyword evidence="3" id="KW-1185">Reference proteome</keyword>
<feature type="region of interest" description="Disordered" evidence="1">
    <location>
        <begin position="1"/>
        <end position="24"/>
    </location>
</feature>
<feature type="region of interest" description="Disordered" evidence="1">
    <location>
        <begin position="47"/>
        <end position="80"/>
    </location>
</feature>